<dbReference type="EMBL" id="REGN01004178">
    <property type="protein sequence ID" value="RNA18740.1"/>
    <property type="molecule type" value="Genomic_DNA"/>
</dbReference>
<dbReference type="PANTHER" id="PTHR14677">
    <property type="entry name" value="ARSENITE INDUCUBLE RNA ASSOCIATED PROTEIN AIP-1-RELATED"/>
    <property type="match status" value="1"/>
</dbReference>
<proteinExistence type="predicted"/>
<keyword evidence="1" id="KW-0479">Metal-binding</keyword>
<protein>
    <submittedName>
        <fullName evidence="6">AN1-type zinc finger 2A</fullName>
    </submittedName>
</protein>
<feature type="domain" description="AN1-type" evidence="5">
    <location>
        <begin position="4"/>
        <end position="52"/>
    </location>
</feature>
<keyword evidence="3" id="KW-0862">Zinc</keyword>
<dbReference type="SUPFAM" id="SSF118310">
    <property type="entry name" value="AN1-like Zinc finger"/>
    <property type="match status" value="2"/>
</dbReference>
<feature type="domain" description="AN1-type" evidence="5">
    <location>
        <begin position="92"/>
        <end position="140"/>
    </location>
</feature>
<keyword evidence="7" id="KW-1185">Reference proteome</keyword>
<dbReference type="GO" id="GO:0008270">
    <property type="term" value="F:zinc ion binding"/>
    <property type="evidence" value="ECO:0007669"/>
    <property type="project" value="UniProtKB-KW"/>
</dbReference>
<evidence type="ECO:0000256" key="1">
    <source>
        <dbReference type="ARBA" id="ARBA00022723"/>
    </source>
</evidence>
<dbReference type="GO" id="GO:0005737">
    <property type="term" value="C:cytoplasm"/>
    <property type="evidence" value="ECO:0007669"/>
    <property type="project" value="TreeGrafter"/>
</dbReference>
<evidence type="ECO:0000256" key="3">
    <source>
        <dbReference type="ARBA" id="ARBA00022833"/>
    </source>
</evidence>
<dbReference type="PROSITE" id="PS51039">
    <property type="entry name" value="ZF_AN1"/>
    <property type="match status" value="2"/>
</dbReference>
<comment type="caution">
    <text evidence="6">The sequence shown here is derived from an EMBL/GenBank/DDBJ whole genome shotgun (WGS) entry which is preliminary data.</text>
</comment>
<dbReference type="STRING" id="10195.A0A3M7R598"/>
<dbReference type="AlphaFoldDB" id="A0A3M7R598"/>
<evidence type="ECO:0000313" key="6">
    <source>
        <dbReference type="EMBL" id="RNA18740.1"/>
    </source>
</evidence>
<dbReference type="InterPro" id="IPR035896">
    <property type="entry name" value="AN1-like_Znf"/>
</dbReference>
<evidence type="ECO:0000256" key="4">
    <source>
        <dbReference type="PROSITE-ProRule" id="PRU00449"/>
    </source>
</evidence>
<organism evidence="6 7">
    <name type="scientific">Brachionus plicatilis</name>
    <name type="common">Marine rotifer</name>
    <name type="synonym">Brachionus muelleri</name>
    <dbReference type="NCBI Taxonomy" id="10195"/>
    <lineage>
        <taxon>Eukaryota</taxon>
        <taxon>Metazoa</taxon>
        <taxon>Spiralia</taxon>
        <taxon>Gnathifera</taxon>
        <taxon>Rotifera</taxon>
        <taxon>Eurotatoria</taxon>
        <taxon>Monogononta</taxon>
        <taxon>Pseudotrocha</taxon>
        <taxon>Ploima</taxon>
        <taxon>Brachionidae</taxon>
        <taxon>Brachionus</taxon>
    </lineage>
</organism>
<name>A0A3M7R598_BRAPC</name>
<dbReference type="Gene3D" id="4.10.1110.10">
    <property type="entry name" value="AN1-like Zinc finger"/>
    <property type="match status" value="2"/>
</dbReference>
<reference evidence="6 7" key="1">
    <citation type="journal article" date="2018" name="Sci. Rep.">
        <title>Genomic signatures of local adaptation to the degree of environmental predictability in rotifers.</title>
        <authorList>
            <person name="Franch-Gras L."/>
            <person name="Hahn C."/>
            <person name="Garcia-Roger E.M."/>
            <person name="Carmona M.J."/>
            <person name="Serra M."/>
            <person name="Gomez A."/>
        </authorList>
    </citation>
    <scope>NUCLEOTIDE SEQUENCE [LARGE SCALE GENOMIC DNA]</scope>
    <source>
        <strain evidence="6">HYR1</strain>
    </source>
</reference>
<accession>A0A3M7R598</accession>
<evidence type="ECO:0000259" key="5">
    <source>
        <dbReference type="PROSITE" id="PS51039"/>
    </source>
</evidence>
<dbReference type="OrthoDB" id="431929at2759"/>
<evidence type="ECO:0000256" key="2">
    <source>
        <dbReference type="ARBA" id="ARBA00022771"/>
    </source>
</evidence>
<keyword evidence="2 4" id="KW-0863">Zinc-finger</keyword>
<sequence length="162" mass="19081">MELLDKGKHCEEEFCHQLDLLPMKCKACNHFYCSEHFKYEAHGCKEYKKFDYRIPTCELCNQTIEFKRGQDLDYCLAKHLEKCQFNEIQSKKSASNKCSFKSCKTKDILKFECLSCHRNFCNKHRIPEDHECVALSQSCRQDAQKGSIFNNLVNKFSLLKSK</sequence>
<dbReference type="PANTHER" id="PTHR14677:SF20">
    <property type="entry name" value="ZINC FINGER AN1-TYPE CONTAINING 2A-RELATED"/>
    <property type="match status" value="1"/>
</dbReference>
<dbReference type="SMART" id="SM00154">
    <property type="entry name" value="ZnF_AN1"/>
    <property type="match status" value="2"/>
</dbReference>
<dbReference type="Proteomes" id="UP000276133">
    <property type="component" value="Unassembled WGS sequence"/>
</dbReference>
<dbReference type="InterPro" id="IPR000058">
    <property type="entry name" value="Znf_AN1"/>
</dbReference>
<gene>
    <name evidence="6" type="ORF">BpHYR1_039320</name>
</gene>
<dbReference type="Pfam" id="PF01428">
    <property type="entry name" value="zf-AN1"/>
    <property type="match status" value="2"/>
</dbReference>
<evidence type="ECO:0000313" key="7">
    <source>
        <dbReference type="Proteomes" id="UP000276133"/>
    </source>
</evidence>